<dbReference type="PANTHER" id="PTHR10209">
    <property type="entry name" value="OXIDOREDUCTASE, 2OG-FE II OXYGENASE FAMILY PROTEIN"/>
    <property type="match status" value="1"/>
</dbReference>
<feature type="domain" description="Fe2OG dioxygenase" evidence="6">
    <location>
        <begin position="174"/>
        <end position="280"/>
    </location>
</feature>
<evidence type="ECO:0000313" key="7">
    <source>
        <dbReference type="EMBL" id="KAJ7700880.1"/>
    </source>
</evidence>
<dbReference type="Gene3D" id="2.60.120.330">
    <property type="entry name" value="B-lactam Antibiotic, Isopenicillin N Synthase, Chain"/>
    <property type="match status" value="1"/>
</dbReference>
<protein>
    <recommendedName>
        <fullName evidence="6">Fe2OG dioxygenase domain-containing protein</fullName>
    </recommendedName>
</protein>
<dbReference type="SUPFAM" id="SSF51197">
    <property type="entry name" value="Clavaminate synthase-like"/>
    <property type="match status" value="1"/>
</dbReference>
<keyword evidence="3 5" id="KW-0560">Oxidoreductase</keyword>
<dbReference type="PROSITE" id="PS51471">
    <property type="entry name" value="FE2OG_OXY"/>
    <property type="match status" value="1"/>
</dbReference>
<dbReference type="InterPro" id="IPR005123">
    <property type="entry name" value="Oxoglu/Fe-dep_dioxygenase_dom"/>
</dbReference>
<sequence length="363" mass="41029">MSLDYTQIPVVDWTLAQRDKPLFLSQLRGAMINVGFLYLSNHPVPMDLVDRVTALTPKFFALPQAVKDSVDMANSAHFHGYLRVGGDDGNPDTREQFNFGGDRVCRYKEGEPEYLKLHGDALWPDDAVLPGYRETMLDYYKRLEDMSYELTSYISEALGLQAHELHELFGSDRSKLQPRCKALRYPASPPGTTGVGSGIGAHADNSLLTYLLQVTEQSCLQVMNHSKEWVPVPPIRGTFVINLGRALEKVTHRVVIATTHRVLSPSGTDARYSLGFFSSLAMHIRAADMKFEFPPEVLDMKRARDERINDTTEFRYTEKDHRLAGDVVLEEKIKTHPMATLRFYPSLFGKFFPDGLPKHLVAH</sequence>
<dbReference type="Proteomes" id="UP001221757">
    <property type="component" value="Unassembled WGS sequence"/>
</dbReference>
<dbReference type="Pfam" id="PF03171">
    <property type="entry name" value="2OG-FeII_Oxy"/>
    <property type="match status" value="1"/>
</dbReference>
<dbReference type="GO" id="GO:0046872">
    <property type="term" value="F:metal ion binding"/>
    <property type="evidence" value="ECO:0007669"/>
    <property type="project" value="UniProtKB-KW"/>
</dbReference>
<keyword evidence="8" id="KW-1185">Reference proteome</keyword>
<dbReference type="AlphaFoldDB" id="A0AAD7DVS6"/>
<dbReference type="PRINTS" id="PR00682">
    <property type="entry name" value="IPNSYNTHASE"/>
</dbReference>
<accession>A0AAD7DVS6</accession>
<evidence type="ECO:0000259" key="6">
    <source>
        <dbReference type="PROSITE" id="PS51471"/>
    </source>
</evidence>
<evidence type="ECO:0000256" key="3">
    <source>
        <dbReference type="ARBA" id="ARBA00023002"/>
    </source>
</evidence>
<evidence type="ECO:0000256" key="5">
    <source>
        <dbReference type="RuleBase" id="RU003682"/>
    </source>
</evidence>
<evidence type="ECO:0000313" key="8">
    <source>
        <dbReference type="Proteomes" id="UP001221757"/>
    </source>
</evidence>
<dbReference type="InterPro" id="IPR027443">
    <property type="entry name" value="IPNS-like_sf"/>
</dbReference>
<dbReference type="Pfam" id="PF14226">
    <property type="entry name" value="DIOX_N"/>
    <property type="match status" value="1"/>
</dbReference>
<name>A0AAD7DVS6_MYCRO</name>
<dbReference type="InterPro" id="IPR044861">
    <property type="entry name" value="IPNS-like_FE2OG_OXY"/>
</dbReference>
<comment type="caution">
    <text evidence="7">The sequence shown here is derived from an EMBL/GenBank/DDBJ whole genome shotgun (WGS) entry which is preliminary data.</text>
</comment>
<evidence type="ECO:0000256" key="4">
    <source>
        <dbReference type="ARBA" id="ARBA00023004"/>
    </source>
</evidence>
<organism evidence="7 8">
    <name type="scientific">Mycena rosella</name>
    <name type="common">Pink bonnet</name>
    <name type="synonym">Agaricus rosellus</name>
    <dbReference type="NCBI Taxonomy" id="1033263"/>
    <lineage>
        <taxon>Eukaryota</taxon>
        <taxon>Fungi</taxon>
        <taxon>Dikarya</taxon>
        <taxon>Basidiomycota</taxon>
        <taxon>Agaricomycotina</taxon>
        <taxon>Agaricomycetes</taxon>
        <taxon>Agaricomycetidae</taxon>
        <taxon>Agaricales</taxon>
        <taxon>Marasmiineae</taxon>
        <taxon>Mycenaceae</taxon>
        <taxon>Mycena</taxon>
    </lineage>
</organism>
<dbReference type="EMBL" id="JARKIE010000019">
    <property type="protein sequence ID" value="KAJ7700880.1"/>
    <property type="molecule type" value="Genomic_DNA"/>
</dbReference>
<keyword evidence="4 5" id="KW-0408">Iron</keyword>
<dbReference type="GO" id="GO:0016491">
    <property type="term" value="F:oxidoreductase activity"/>
    <property type="evidence" value="ECO:0007669"/>
    <property type="project" value="UniProtKB-KW"/>
</dbReference>
<proteinExistence type="inferred from homology"/>
<keyword evidence="2 5" id="KW-0479">Metal-binding</keyword>
<gene>
    <name evidence="7" type="ORF">B0H17DRAFT_1327885</name>
</gene>
<evidence type="ECO:0000256" key="2">
    <source>
        <dbReference type="ARBA" id="ARBA00022723"/>
    </source>
</evidence>
<comment type="similarity">
    <text evidence="1 5">Belongs to the iron/ascorbate-dependent oxidoreductase family.</text>
</comment>
<dbReference type="InterPro" id="IPR026992">
    <property type="entry name" value="DIOX_N"/>
</dbReference>
<dbReference type="PANTHER" id="PTHR10209:SF885">
    <property type="entry name" value="2OG-FE(II) OXYGENASE FAMILY, PUTATIVE (AFU_ORTHOLOGUE AFUA_2G00750)-RELATED"/>
    <property type="match status" value="1"/>
</dbReference>
<evidence type="ECO:0000256" key="1">
    <source>
        <dbReference type="ARBA" id="ARBA00008056"/>
    </source>
</evidence>
<reference evidence="7" key="1">
    <citation type="submission" date="2023-03" db="EMBL/GenBank/DDBJ databases">
        <title>Massive genome expansion in bonnet fungi (Mycena s.s.) driven by repeated elements and novel gene families across ecological guilds.</title>
        <authorList>
            <consortium name="Lawrence Berkeley National Laboratory"/>
            <person name="Harder C.B."/>
            <person name="Miyauchi S."/>
            <person name="Viragh M."/>
            <person name="Kuo A."/>
            <person name="Thoen E."/>
            <person name="Andreopoulos B."/>
            <person name="Lu D."/>
            <person name="Skrede I."/>
            <person name="Drula E."/>
            <person name="Henrissat B."/>
            <person name="Morin E."/>
            <person name="Kohler A."/>
            <person name="Barry K."/>
            <person name="LaButti K."/>
            <person name="Morin E."/>
            <person name="Salamov A."/>
            <person name="Lipzen A."/>
            <person name="Mereny Z."/>
            <person name="Hegedus B."/>
            <person name="Baldrian P."/>
            <person name="Stursova M."/>
            <person name="Weitz H."/>
            <person name="Taylor A."/>
            <person name="Grigoriev I.V."/>
            <person name="Nagy L.G."/>
            <person name="Martin F."/>
            <person name="Kauserud H."/>
        </authorList>
    </citation>
    <scope>NUCLEOTIDE SEQUENCE</scope>
    <source>
        <strain evidence="7">CBHHK067</strain>
    </source>
</reference>